<comment type="catalytic activity">
    <reaction evidence="18 19">
        <text>ATP + H2O = ADP + phosphate + H(+)</text>
        <dbReference type="Rhea" id="RHEA:13065"/>
        <dbReference type="ChEBI" id="CHEBI:15377"/>
        <dbReference type="ChEBI" id="CHEBI:15378"/>
        <dbReference type="ChEBI" id="CHEBI:30616"/>
        <dbReference type="ChEBI" id="CHEBI:43474"/>
        <dbReference type="ChEBI" id="CHEBI:456216"/>
        <dbReference type="EC" id="3.6.4.12"/>
    </reaction>
</comment>
<dbReference type="InterPro" id="IPR026851">
    <property type="entry name" value="Dna2/JHS1_DEXXQ-box"/>
</dbReference>
<evidence type="ECO:0000256" key="2">
    <source>
        <dbReference type="ARBA" id="ARBA00007913"/>
    </source>
</evidence>
<dbReference type="Gene3D" id="2.40.30.270">
    <property type="match status" value="1"/>
</dbReference>
<evidence type="ECO:0000313" key="26">
    <source>
        <dbReference type="Proteomes" id="UP001140074"/>
    </source>
</evidence>
<feature type="domain" description="DNA2/NAM7 helicase helicase" evidence="23">
    <location>
        <begin position="1081"/>
        <end position="1146"/>
    </location>
</feature>
<keyword evidence="3 19" id="KW-0004">4Fe-4S</keyword>
<protein>
    <recommendedName>
        <fullName evidence="19">DNA replication ATP-dependent helicase/nuclease</fullName>
        <ecNumber evidence="19">3.1.-.-</ecNumber>
        <ecNumber evidence="19">3.6.4.12</ecNumber>
    </recommendedName>
</protein>
<evidence type="ECO:0000259" key="22">
    <source>
        <dbReference type="Pfam" id="PF08696"/>
    </source>
</evidence>
<dbReference type="Pfam" id="PF01930">
    <property type="entry name" value="Cas_Cas4"/>
    <property type="match status" value="1"/>
</dbReference>
<dbReference type="PANTHER" id="PTHR10887:SF433">
    <property type="entry name" value="DNA REPLICATION ATP-DEPENDENT HELICASE_NUCLEASE DNA2"/>
    <property type="match status" value="1"/>
</dbReference>
<dbReference type="Gene3D" id="3.40.50.300">
    <property type="entry name" value="P-loop containing nucleotide triphosphate hydrolases"/>
    <property type="match status" value="3"/>
</dbReference>
<dbReference type="Pfam" id="PF13087">
    <property type="entry name" value="AAA_12"/>
    <property type="match status" value="1"/>
</dbReference>
<dbReference type="SUPFAM" id="SSF52540">
    <property type="entry name" value="P-loop containing nucleoside triphosphate hydrolases"/>
    <property type="match status" value="1"/>
</dbReference>
<dbReference type="GO" id="GO:0051539">
    <property type="term" value="F:4 iron, 4 sulfur cluster binding"/>
    <property type="evidence" value="ECO:0007669"/>
    <property type="project" value="UniProtKB-UniRule"/>
</dbReference>
<dbReference type="GO" id="GO:0046872">
    <property type="term" value="F:metal ion binding"/>
    <property type="evidence" value="ECO:0007669"/>
    <property type="project" value="UniProtKB-UniRule"/>
</dbReference>
<evidence type="ECO:0000256" key="15">
    <source>
        <dbReference type="ARBA" id="ARBA00023204"/>
    </source>
</evidence>
<evidence type="ECO:0000256" key="17">
    <source>
        <dbReference type="ARBA" id="ARBA00023268"/>
    </source>
</evidence>
<keyword evidence="8 19" id="KW-0227">DNA damage</keyword>
<evidence type="ECO:0000313" key="25">
    <source>
        <dbReference type="EMBL" id="KAJ2862953.1"/>
    </source>
</evidence>
<feature type="domain" description="DNA replication factor Dna2 N-terminal" evidence="22">
    <location>
        <begin position="393"/>
        <end position="600"/>
    </location>
</feature>
<proteinExistence type="inferred from homology"/>
<dbReference type="GO" id="GO:0017108">
    <property type="term" value="F:5'-flap endonuclease activity"/>
    <property type="evidence" value="ECO:0007669"/>
    <property type="project" value="UniProtKB-UniRule"/>
</dbReference>
<dbReference type="Pfam" id="PF08696">
    <property type="entry name" value="Dna2"/>
    <property type="match status" value="1"/>
</dbReference>
<keyword evidence="26" id="KW-1185">Reference proteome</keyword>
<evidence type="ECO:0000256" key="11">
    <source>
        <dbReference type="ARBA" id="ARBA00022840"/>
    </source>
</evidence>
<keyword evidence="15 19" id="KW-0234">DNA repair</keyword>
<dbReference type="GO" id="GO:0033567">
    <property type="term" value="P:DNA replication, Okazaki fragment processing"/>
    <property type="evidence" value="ECO:0007669"/>
    <property type="project" value="UniProtKB-UniRule"/>
</dbReference>
<dbReference type="GO" id="GO:0017116">
    <property type="term" value="F:single-stranded DNA helicase activity"/>
    <property type="evidence" value="ECO:0007669"/>
    <property type="project" value="UniProtKB-UniRule"/>
</dbReference>
<evidence type="ECO:0000256" key="7">
    <source>
        <dbReference type="ARBA" id="ARBA00022741"/>
    </source>
</evidence>
<feature type="domain" description="DUF83" evidence="21">
    <location>
        <begin position="610"/>
        <end position="714"/>
    </location>
</feature>
<keyword evidence="4 19" id="KW-0235">DNA replication</keyword>
<keyword evidence="5 19" id="KW-0540">Nuclease</keyword>
<evidence type="ECO:0000256" key="16">
    <source>
        <dbReference type="ARBA" id="ARBA00023242"/>
    </source>
</evidence>
<evidence type="ECO:0000256" key="1">
    <source>
        <dbReference type="ARBA" id="ARBA00001966"/>
    </source>
</evidence>
<evidence type="ECO:0000256" key="3">
    <source>
        <dbReference type="ARBA" id="ARBA00022485"/>
    </source>
</evidence>
<organism evidence="25 26">
    <name type="scientific">Coemansia aciculifera</name>
    <dbReference type="NCBI Taxonomy" id="417176"/>
    <lineage>
        <taxon>Eukaryota</taxon>
        <taxon>Fungi</taxon>
        <taxon>Fungi incertae sedis</taxon>
        <taxon>Zoopagomycota</taxon>
        <taxon>Kickxellomycotina</taxon>
        <taxon>Kickxellomycetes</taxon>
        <taxon>Kickxellales</taxon>
        <taxon>Kickxellaceae</taxon>
        <taxon>Coemansia</taxon>
    </lineage>
</organism>
<dbReference type="InterPro" id="IPR022765">
    <property type="entry name" value="Dna2/Cas4_DUF83"/>
</dbReference>
<dbReference type="EC" id="3.1.-.-" evidence="19"/>
<dbReference type="InterPro" id="IPR047187">
    <property type="entry name" value="SF1_C_Upf1"/>
</dbReference>
<keyword evidence="9 19" id="KW-0378">Hydrolase</keyword>
<evidence type="ECO:0000256" key="12">
    <source>
        <dbReference type="ARBA" id="ARBA00023004"/>
    </source>
</evidence>
<keyword evidence="14 19" id="KW-0238">DNA-binding</keyword>
<reference evidence="25" key="1">
    <citation type="submission" date="2022-07" db="EMBL/GenBank/DDBJ databases">
        <title>Phylogenomic reconstructions and comparative analyses of Kickxellomycotina fungi.</title>
        <authorList>
            <person name="Reynolds N.K."/>
            <person name="Stajich J.E."/>
            <person name="Barry K."/>
            <person name="Grigoriev I.V."/>
            <person name="Crous P."/>
            <person name="Smith M.E."/>
        </authorList>
    </citation>
    <scope>NUCLEOTIDE SEQUENCE</scope>
    <source>
        <strain evidence="25">RSA 476</strain>
    </source>
</reference>
<dbReference type="GO" id="GO:0005737">
    <property type="term" value="C:cytoplasm"/>
    <property type="evidence" value="ECO:0007669"/>
    <property type="project" value="TreeGrafter"/>
</dbReference>
<name>A0A9W8IQ82_9FUNG</name>
<evidence type="ECO:0000256" key="14">
    <source>
        <dbReference type="ARBA" id="ARBA00023125"/>
    </source>
</evidence>
<accession>A0A9W8IQ82</accession>
<dbReference type="Proteomes" id="UP001140074">
    <property type="component" value="Unassembled WGS sequence"/>
</dbReference>
<evidence type="ECO:0000256" key="8">
    <source>
        <dbReference type="ARBA" id="ARBA00022763"/>
    </source>
</evidence>
<keyword evidence="19" id="KW-0158">Chromosome</keyword>
<keyword evidence="25" id="KW-0255">Endonuclease</keyword>
<keyword evidence="6 19" id="KW-0479">Metal-binding</keyword>
<evidence type="ECO:0000256" key="6">
    <source>
        <dbReference type="ARBA" id="ARBA00022723"/>
    </source>
</evidence>
<evidence type="ECO:0000256" key="9">
    <source>
        <dbReference type="ARBA" id="ARBA00022801"/>
    </source>
</evidence>
<evidence type="ECO:0000259" key="23">
    <source>
        <dbReference type="Pfam" id="PF13086"/>
    </source>
</evidence>
<comment type="function">
    <text evidence="19">Key enzyme involved in DNA replication and DNA repair. Involved in Okazaki fragments processing by cleaving long flaps that escape FEN1: flaps that are longer than 27 nucleotides are coated by replication protein A complex (RPA), leading to recruit DNA2 which cleaves the flap until it is too short to bind RPA and becomes a substrate for FEN1. Also involved in 5'-end resection of DNA during double-strand break (DSB) repair by mediating the cleavage of 5'-ssDNA.</text>
</comment>
<dbReference type="EMBL" id="JANBUY010000143">
    <property type="protein sequence ID" value="KAJ2862953.1"/>
    <property type="molecule type" value="Genomic_DNA"/>
</dbReference>
<keyword evidence="13 19" id="KW-0411">Iron-sulfur</keyword>
<evidence type="ECO:0000259" key="21">
    <source>
        <dbReference type="Pfam" id="PF01930"/>
    </source>
</evidence>
<evidence type="ECO:0000256" key="20">
    <source>
        <dbReference type="SAM" id="MobiDB-lite"/>
    </source>
</evidence>
<keyword evidence="16 19" id="KW-0539">Nucleus</keyword>
<dbReference type="EC" id="3.6.4.12" evidence="19"/>
<dbReference type="FunFam" id="3.40.50.300:FF:001170">
    <property type="entry name" value="DNA replication helicase Dna2"/>
    <property type="match status" value="1"/>
</dbReference>
<evidence type="ECO:0000256" key="13">
    <source>
        <dbReference type="ARBA" id="ARBA00023014"/>
    </source>
</evidence>
<comment type="subcellular location">
    <subcellularLocation>
        <location evidence="19">Nucleus</location>
    </subcellularLocation>
    <subcellularLocation>
        <location evidence="19">Chromosome</location>
    </subcellularLocation>
</comment>
<feature type="compositionally biased region" description="Low complexity" evidence="20">
    <location>
        <begin position="245"/>
        <end position="257"/>
    </location>
</feature>
<dbReference type="GO" id="GO:0071932">
    <property type="term" value="P:replication fork reversal"/>
    <property type="evidence" value="ECO:0007669"/>
    <property type="project" value="TreeGrafter"/>
</dbReference>
<dbReference type="GO" id="GO:0006281">
    <property type="term" value="P:DNA repair"/>
    <property type="evidence" value="ECO:0007669"/>
    <property type="project" value="UniProtKB-KW"/>
</dbReference>
<dbReference type="GO" id="GO:0005694">
    <property type="term" value="C:chromosome"/>
    <property type="evidence" value="ECO:0007669"/>
    <property type="project" value="UniProtKB-SubCell"/>
</dbReference>
<keyword evidence="7 19" id="KW-0547">Nucleotide-binding</keyword>
<keyword evidence="17 19" id="KW-0511">Multifunctional enzyme</keyword>
<dbReference type="InterPro" id="IPR011604">
    <property type="entry name" value="PDDEXK-like_dom_sf"/>
</dbReference>
<dbReference type="GO" id="GO:0005524">
    <property type="term" value="F:ATP binding"/>
    <property type="evidence" value="ECO:0007669"/>
    <property type="project" value="UniProtKB-UniRule"/>
</dbReference>
<comment type="similarity">
    <text evidence="2 19">Belongs to the DNA2/NAM7 helicase family.</text>
</comment>
<comment type="cofactor">
    <cofactor evidence="1">
        <name>[4Fe-4S] cluster</name>
        <dbReference type="ChEBI" id="CHEBI:49883"/>
    </cofactor>
</comment>
<evidence type="ECO:0000256" key="19">
    <source>
        <dbReference type="RuleBase" id="RU367041"/>
    </source>
</evidence>
<feature type="region of interest" description="Disordered" evidence="20">
    <location>
        <begin position="1"/>
        <end position="57"/>
    </location>
</feature>
<feature type="compositionally biased region" description="Low complexity" evidence="20">
    <location>
        <begin position="1454"/>
        <end position="1465"/>
    </location>
</feature>
<keyword evidence="11 19" id="KW-0067">ATP-binding</keyword>
<dbReference type="InterPro" id="IPR014808">
    <property type="entry name" value="DNA_replication_fac_Dna2_N"/>
</dbReference>
<feature type="region of interest" description="Disordered" evidence="20">
    <location>
        <begin position="231"/>
        <end position="272"/>
    </location>
</feature>
<dbReference type="InterPro" id="IPR041679">
    <property type="entry name" value="DNA2/NAM7-like_C"/>
</dbReference>
<evidence type="ECO:0000259" key="24">
    <source>
        <dbReference type="Pfam" id="PF13087"/>
    </source>
</evidence>
<sequence>MSSEPNITRKRQREGTLPATAEPYQHSGPAPITPQRHCSADSPLASRSRLASGAHEAGGGIATDDVILWQSMSPSGTLRHVVRQRTLPSQRDMLLDDASPTRGIVQQIIDRRVIDSSGFKAANAAINQLSRGRSMLKTTSSDLGGEAADIGSSYCEIPHADMSVEITPVANRRSKAIPRPLSLSKSERTFDKRLMLSSLLITSPGVAEITSSPSSSKARMEDCSQLPLFPVGLNSQPETDSGLVDSSATISDSSKSDINSTPADTQVTANPEDEFGDLCLDNVDVDDLLEGLDMVDAHVDELLQQFDAEDIDASDLLDIEEPELQPVDAIVADAAIAIGPPPRRFTNYEKCLTLLVTDGLFTNDQLHAPPNTAGARPQKIVRVYSQSVLRELVLLLRDQWYSTPIAIGNFVNLVGDLPSISERGEVIVDSQAADLLLILQPDVLVACTHLSESFSCLRRAVLKGWVKETPDKSQPNTVMLLGNLLHELFQSCALKNKWDDTTMNASIRSLIKDNIASLWECQIDETTMHQQIAECVPIYQEWARTYMHHSASLGSTYTTHRSSPSANDSKSRVAVSKIFDMEENIWSPKYGLKGKVDLTILAQFSNQGALVQPFELKTGRITQNTAHRAQLVLYTLLLSDKYDVDISSGLLYYPRSGEVVRVPRIDDELRALVAMRNEMVPYLTQSITPSCQPPAMLGQEFMCSRCQIQPSCFIKHRATEGGNQASAKVSKESWEAQVGHLTEDHLSFVRKWMDLIDGEESDMHQFRAELWTMRAAHREALTGRCLANMKLAVELTEDTGVVGSFSRYRQTFVPAVRAGRRSFLDSQLSVGDPIVVSSEAGHYAFILGYVSALEFNRIVVSGDRPVRGVPKRLAEFNSVSNQDFESIMEIRQKNIMASFNEETVIHPETPESAAQDTFRIDKDEMNSAMARIRTNIMRLFAAANGNPECRRLVVDLQQPTFMPLSKDVESLIQTTQNNKRLNTGQAAVLRKVLSAADYALVMGMPGTGKTTTIAELVGLLVDQGKTVLLASYTHIAVDNILLKLQERNIPMIRLGNKTKVHPSIVQHMPSEVPYESVQQMDDYFRKAPVVATTCLGVSHPLFSIRQFDYCIVDEASQITLPVCLGPLLEARKFVLVGDHHQLPPLVRNTVARDGGLGTSLFKRLCEAYPMAVVRLEYQYRMNADIQRLANNLIYDGHLRCGSLKVANQRIRYSVDPAIAIQNLAPNEVESPVSPGEAAASVDLSWVVDVLDPARGAVFIDTDKLQGRESRSEGSDLVYNATEIRIIKVLTSVLQACGIEGRNVGMLSPYRTQLRQLEIEYGIRLETGDITQPLAADEAGSEDPVPTNANHAKDTVAYNGIEMHTIDRYQGRDADVIIVSWVRSNSHQAIGELLRDWRRINVAITRARLKLVMVGSRSTLQRSPLLAAMLNILAANNGIIQVPPKGMAPAKRPSESGSSSSASSEANRPVAKTAGSALLKNRPITSNIIAE</sequence>
<gene>
    <name evidence="25" type="primary">dna2</name>
    <name evidence="25" type="ORF">GGH94_003920</name>
</gene>
<feature type="region of interest" description="Disordered" evidence="20">
    <location>
        <begin position="1443"/>
        <end position="1477"/>
    </location>
</feature>
<dbReference type="CDD" id="cd18041">
    <property type="entry name" value="DEXXQc_DNA2"/>
    <property type="match status" value="1"/>
</dbReference>
<evidence type="ECO:0000256" key="10">
    <source>
        <dbReference type="ARBA" id="ARBA00022806"/>
    </source>
</evidence>
<dbReference type="CDD" id="cd18808">
    <property type="entry name" value="SF1_C_Upf1"/>
    <property type="match status" value="1"/>
</dbReference>
<comment type="caution">
    <text evidence="25">The sequence shown here is derived from an EMBL/GenBank/DDBJ whole genome shotgun (WGS) entry which is preliminary data.</text>
</comment>
<dbReference type="InterPro" id="IPR041677">
    <property type="entry name" value="DNA2/NAM7_AAA_11"/>
</dbReference>
<dbReference type="Gene3D" id="3.90.320.10">
    <property type="match status" value="1"/>
</dbReference>
<dbReference type="Pfam" id="PF13086">
    <property type="entry name" value="AAA_11"/>
    <property type="match status" value="2"/>
</dbReference>
<evidence type="ECO:0000256" key="4">
    <source>
        <dbReference type="ARBA" id="ARBA00022705"/>
    </source>
</evidence>
<feature type="compositionally biased region" description="Polar residues" evidence="20">
    <location>
        <begin position="258"/>
        <end position="269"/>
    </location>
</feature>
<evidence type="ECO:0000256" key="5">
    <source>
        <dbReference type="ARBA" id="ARBA00022722"/>
    </source>
</evidence>
<feature type="domain" description="DNA2/NAM7 helicase helicase" evidence="23">
    <location>
        <begin position="981"/>
        <end position="1067"/>
    </location>
</feature>
<dbReference type="InterPro" id="IPR045055">
    <property type="entry name" value="DNA2/NAM7-like"/>
</dbReference>
<keyword evidence="10 19" id="KW-0347">Helicase</keyword>
<keyword evidence="12 19" id="KW-0408">Iron</keyword>
<dbReference type="GO" id="GO:0005634">
    <property type="term" value="C:nucleus"/>
    <property type="evidence" value="ECO:0007669"/>
    <property type="project" value="UniProtKB-SubCell"/>
</dbReference>
<dbReference type="CDD" id="cd22318">
    <property type="entry name" value="DNA2_N-like"/>
    <property type="match status" value="1"/>
</dbReference>
<evidence type="ECO:0000256" key="18">
    <source>
        <dbReference type="ARBA" id="ARBA00047995"/>
    </source>
</evidence>
<dbReference type="InterPro" id="IPR027417">
    <property type="entry name" value="P-loop_NTPase"/>
</dbReference>
<dbReference type="GO" id="GO:0003677">
    <property type="term" value="F:DNA binding"/>
    <property type="evidence" value="ECO:0007669"/>
    <property type="project" value="UniProtKB-UniRule"/>
</dbReference>
<dbReference type="PANTHER" id="PTHR10887">
    <property type="entry name" value="DNA2/NAM7 HELICASE FAMILY"/>
    <property type="match status" value="1"/>
</dbReference>
<feature type="domain" description="DNA2/NAM7 helicase-like C-terminal" evidence="24">
    <location>
        <begin position="1157"/>
        <end position="1416"/>
    </location>
</feature>